<evidence type="ECO:0000313" key="3">
    <source>
        <dbReference type="Proteomes" id="UP000799770"/>
    </source>
</evidence>
<dbReference type="InterPro" id="IPR000210">
    <property type="entry name" value="BTB/POZ_dom"/>
</dbReference>
<proteinExistence type="predicted"/>
<dbReference type="InterPro" id="IPR011333">
    <property type="entry name" value="SKP1/BTB/POZ_sf"/>
</dbReference>
<dbReference type="OrthoDB" id="1022638at2759"/>
<evidence type="ECO:0000259" key="1">
    <source>
        <dbReference type="PROSITE" id="PS50097"/>
    </source>
</evidence>
<name>A0A6A5YY82_9PLEO</name>
<dbReference type="EMBL" id="ML977332">
    <property type="protein sequence ID" value="KAF2112159.1"/>
    <property type="molecule type" value="Genomic_DNA"/>
</dbReference>
<reference evidence="2" key="1">
    <citation type="journal article" date="2020" name="Stud. Mycol.">
        <title>101 Dothideomycetes genomes: a test case for predicting lifestyles and emergence of pathogens.</title>
        <authorList>
            <person name="Haridas S."/>
            <person name="Albert R."/>
            <person name="Binder M."/>
            <person name="Bloem J."/>
            <person name="Labutti K."/>
            <person name="Salamov A."/>
            <person name="Andreopoulos B."/>
            <person name="Baker S."/>
            <person name="Barry K."/>
            <person name="Bills G."/>
            <person name="Bluhm B."/>
            <person name="Cannon C."/>
            <person name="Castanera R."/>
            <person name="Culley D."/>
            <person name="Daum C."/>
            <person name="Ezra D."/>
            <person name="Gonzalez J."/>
            <person name="Henrissat B."/>
            <person name="Kuo A."/>
            <person name="Liang C."/>
            <person name="Lipzen A."/>
            <person name="Lutzoni F."/>
            <person name="Magnuson J."/>
            <person name="Mondo S."/>
            <person name="Nolan M."/>
            <person name="Ohm R."/>
            <person name="Pangilinan J."/>
            <person name="Park H.-J."/>
            <person name="Ramirez L."/>
            <person name="Alfaro M."/>
            <person name="Sun H."/>
            <person name="Tritt A."/>
            <person name="Yoshinaga Y."/>
            <person name="Zwiers L.-H."/>
            <person name="Turgeon B."/>
            <person name="Goodwin S."/>
            <person name="Spatafora J."/>
            <person name="Crous P."/>
            <person name="Grigoriev I."/>
        </authorList>
    </citation>
    <scope>NUCLEOTIDE SEQUENCE</scope>
    <source>
        <strain evidence="2">CBS 627.86</strain>
    </source>
</reference>
<dbReference type="SUPFAM" id="SSF54695">
    <property type="entry name" value="POZ domain"/>
    <property type="match status" value="1"/>
</dbReference>
<dbReference type="AlphaFoldDB" id="A0A6A5YY82"/>
<dbReference type="Gene3D" id="3.30.710.10">
    <property type="entry name" value="Potassium Channel Kv1.1, Chain A"/>
    <property type="match status" value="1"/>
</dbReference>
<keyword evidence="3" id="KW-1185">Reference proteome</keyword>
<feature type="domain" description="BTB" evidence="1">
    <location>
        <begin position="213"/>
        <end position="278"/>
    </location>
</feature>
<gene>
    <name evidence="2" type="ORF">BDV96DRAFT_689939</name>
</gene>
<organism evidence="2 3">
    <name type="scientific">Lophiotrema nucula</name>
    <dbReference type="NCBI Taxonomy" id="690887"/>
    <lineage>
        <taxon>Eukaryota</taxon>
        <taxon>Fungi</taxon>
        <taxon>Dikarya</taxon>
        <taxon>Ascomycota</taxon>
        <taxon>Pezizomycotina</taxon>
        <taxon>Dothideomycetes</taxon>
        <taxon>Pleosporomycetidae</taxon>
        <taxon>Pleosporales</taxon>
        <taxon>Lophiotremataceae</taxon>
        <taxon>Lophiotrema</taxon>
    </lineage>
</organism>
<protein>
    <recommendedName>
        <fullName evidence="1">BTB domain-containing protein</fullName>
    </recommendedName>
</protein>
<sequence>MAYLQGYNMAMTAAGGQVTVQMDGFSINFFHESNVTINMGGYPGSSTSMTITSSGPGSNNYRPSRLRTHNTPFTYSRPSVVNERVTYNGPVTYNACVTHYGHVTHNGPVYYNAAVTYDGHVTYNGPVSNSNASAFDYVIHNGRVVNNNPVALPYPSWNSYFQSYGSYRQDVFAATPPVPKRSRIEAPASASTVNTSGTCSVVNEHPPMTCYDNLITLVIGQQKQCFQIHRGLLEWHSPVLGTMLARLRGNTLTIRDGDVGVYQRFYSWLYNNKLSRPGENGDSGDILPLSYELYCNIFVFAETYQIPALNNRVVDEVRNTLTLGSTPPPQPVKYIYTKTHSGSALRRLVAYVLANHLSYNDYLHAKRFLPMDAVTDVLGFVEANGGVWRYRPLGELACVDVCQFHDHAAAVTVKQEPRA</sequence>
<evidence type="ECO:0000313" key="2">
    <source>
        <dbReference type="EMBL" id="KAF2112159.1"/>
    </source>
</evidence>
<dbReference type="PROSITE" id="PS50097">
    <property type="entry name" value="BTB"/>
    <property type="match status" value="1"/>
</dbReference>
<dbReference type="Proteomes" id="UP000799770">
    <property type="component" value="Unassembled WGS sequence"/>
</dbReference>
<accession>A0A6A5YY82</accession>